<keyword evidence="2" id="KW-0614">Plasmid</keyword>
<dbReference type="HOGENOM" id="CLU_1275279_0_0_2"/>
<geneLocation type="plasmid" evidence="2">
    <name>2</name>
</geneLocation>
<evidence type="ECO:0000313" key="2">
    <source>
        <dbReference type="EMBL" id="AGB39867.1"/>
    </source>
</evidence>
<dbReference type="GeneID" id="14405888"/>
<evidence type="ECO:0000259" key="1">
    <source>
        <dbReference type="Pfam" id="PF26404"/>
    </source>
</evidence>
<dbReference type="EMBL" id="CP003931">
    <property type="protein sequence ID" value="AGB39867.1"/>
    <property type="molecule type" value="Genomic_DNA"/>
</dbReference>
<feature type="domain" description="Domain of unknown function" evidence="1">
    <location>
        <begin position="8"/>
        <end position="174"/>
    </location>
</feature>
<dbReference type="Pfam" id="PF26404">
    <property type="entry name" value="DUF8102"/>
    <property type="match status" value="1"/>
</dbReference>
<name>L0K3L8_9EURY</name>
<organism evidence="2 3">
    <name type="scientific">Natronococcus occultus SP4</name>
    <dbReference type="NCBI Taxonomy" id="694430"/>
    <lineage>
        <taxon>Archaea</taxon>
        <taxon>Methanobacteriati</taxon>
        <taxon>Methanobacteriota</taxon>
        <taxon>Stenosarchaea group</taxon>
        <taxon>Halobacteria</taxon>
        <taxon>Halobacteriales</taxon>
        <taxon>Natrialbaceae</taxon>
        <taxon>Natronococcus</taxon>
    </lineage>
</organism>
<reference evidence="2 3" key="1">
    <citation type="submission" date="2012-11" db="EMBL/GenBank/DDBJ databases">
        <title>FINISHED of Natronococcus occultus SP4, DSM 3396.</title>
        <authorList>
            <consortium name="DOE Joint Genome Institute"/>
            <person name="Eisen J."/>
            <person name="Huntemann M."/>
            <person name="Wei C.-L."/>
            <person name="Han J."/>
            <person name="Detter J.C."/>
            <person name="Han C."/>
            <person name="Tapia R."/>
            <person name="Chen A."/>
            <person name="Kyrpides N."/>
            <person name="Mavromatis K."/>
            <person name="Markowitz V."/>
            <person name="Szeto E."/>
            <person name="Ivanova N."/>
            <person name="Mikhailova N."/>
            <person name="Ovchinnikova G."/>
            <person name="Pagani I."/>
            <person name="Pati A."/>
            <person name="Goodwin L."/>
            <person name="Nordberg H.P."/>
            <person name="Cantor M.N."/>
            <person name="Hua S.X."/>
            <person name="Woyke T."/>
            <person name="Eisen J."/>
            <person name="Klenk H.-P."/>
            <person name="Klenk H.-P."/>
        </authorList>
    </citation>
    <scope>NUCLEOTIDE SEQUENCE [LARGE SCALE GENOMIC DNA]</scope>
    <source>
        <strain evidence="2 3">SP4</strain>
        <plasmid evidence="3">Plasmid 2</plasmid>
    </source>
</reference>
<dbReference type="RefSeq" id="WP_015323298.1">
    <property type="nucleotide sequence ID" value="NC_019976.1"/>
</dbReference>
<dbReference type="AlphaFoldDB" id="L0K3L8"/>
<gene>
    <name evidence="2" type="ORF">Natoc_4161</name>
</gene>
<dbReference type="KEGG" id="nou:Natoc_4161"/>
<evidence type="ECO:0000313" key="3">
    <source>
        <dbReference type="Proteomes" id="UP000010878"/>
    </source>
</evidence>
<dbReference type="Proteomes" id="UP000010878">
    <property type="component" value="Plasmid 2"/>
</dbReference>
<keyword evidence="3" id="KW-1185">Reference proteome</keyword>
<sequence>MTDRKNAMLTTEDRRWLTGEKSYEGEHAKQQRYQRRRDIRKRVHNTILDFTILFEHLEDAEREKLFECLEDDESDDEFEAGLRDGLAFILYNAGITETMLEECSHGTESTAERLLREAVDAAGKRDEILIEDVAISIDATRAPIASIVAELKAGNEVSPAELCLLLESEAVDTDAARDCLRELVVDAE</sequence>
<protein>
    <recommendedName>
        <fullName evidence="1">Domain of unknown function domain-containing protein</fullName>
    </recommendedName>
</protein>
<dbReference type="OrthoDB" id="193906at2157"/>
<proteinExistence type="predicted"/>
<accession>L0K3L8</accession>
<dbReference type="InterPro" id="IPR058415">
    <property type="entry name" value="DUF8102"/>
</dbReference>